<protein>
    <submittedName>
        <fullName evidence="1">Uncharacterized protein</fullName>
    </submittedName>
</protein>
<name>A0A8S5N5D5_9CAUD</name>
<evidence type="ECO:0000313" key="1">
    <source>
        <dbReference type="EMBL" id="DAD89395.1"/>
    </source>
</evidence>
<proteinExistence type="predicted"/>
<accession>A0A8S5N5D5</accession>
<sequence>MRAGQQPAETALRRSWEAQIAGKERLTWTNLNS</sequence>
<reference evidence="1" key="1">
    <citation type="journal article" date="2021" name="Proc. Natl. Acad. Sci. U.S.A.">
        <title>A Catalog of Tens of Thousands of Viruses from Human Metagenomes Reveals Hidden Associations with Chronic Diseases.</title>
        <authorList>
            <person name="Tisza M.J."/>
            <person name="Buck C.B."/>
        </authorList>
    </citation>
    <scope>NUCLEOTIDE SEQUENCE</scope>
    <source>
        <strain evidence="1">CtiJY10</strain>
    </source>
</reference>
<organism evidence="1">
    <name type="scientific">Podoviridae sp. ctiJY10</name>
    <dbReference type="NCBI Taxonomy" id="2826572"/>
    <lineage>
        <taxon>Viruses</taxon>
        <taxon>Duplodnaviria</taxon>
        <taxon>Heunggongvirae</taxon>
        <taxon>Uroviricota</taxon>
        <taxon>Caudoviricetes</taxon>
    </lineage>
</organism>
<dbReference type="EMBL" id="BK015060">
    <property type="protein sequence ID" value="DAD89395.1"/>
    <property type="molecule type" value="Genomic_DNA"/>
</dbReference>